<evidence type="ECO:0000313" key="2">
    <source>
        <dbReference type="Proteomes" id="UP001064489"/>
    </source>
</evidence>
<reference evidence="1" key="2">
    <citation type="submission" date="2023-02" db="EMBL/GenBank/DDBJ databases">
        <authorList>
            <person name="Swenson N.G."/>
            <person name="Wegrzyn J.L."/>
            <person name="Mcevoy S.L."/>
        </authorList>
    </citation>
    <scope>NUCLEOTIDE SEQUENCE</scope>
    <source>
        <strain evidence="1">91603</strain>
        <tissue evidence="1">Leaf</tissue>
    </source>
</reference>
<comment type="caution">
    <text evidence="1">The sequence shown here is derived from an EMBL/GenBank/DDBJ whole genome shotgun (WGS) entry which is preliminary data.</text>
</comment>
<name>A0AAD5NWP1_ACENE</name>
<keyword evidence="2" id="KW-1185">Reference proteome</keyword>
<protein>
    <submittedName>
        <fullName evidence="1">Uncharacterized protein</fullName>
    </submittedName>
</protein>
<dbReference type="EMBL" id="JAJSOW010000100">
    <property type="protein sequence ID" value="KAI9185448.1"/>
    <property type="molecule type" value="Genomic_DNA"/>
</dbReference>
<dbReference type="Proteomes" id="UP001064489">
    <property type="component" value="Chromosome 3"/>
</dbReference>
<reference evidence="1" key="1">
    <citation type="journal article" date="2022" name="Plant J.">
        <title>Strategies of tolerance reflected in two North American maple genomes.</title>
        <authorList>
            <person name="McEvoy S.L."/>
            <person name="Sezen U.U."/>
            <person name="Trouern-Trend A."/>
            <person name="McMahon S.M."/>
            <person name="Schaberg P.G."/>
            <person name="Yang J."/>
            <person name="Wegrzyn J.L."/>
            <person name="Swenson N.G."/>
        </authorList>
    </citation>
    <scope>NUCLEOTIDE SEQUENCE</scope>
    <source>
        <strain evidence="1">91603</strain>
    </source>
</reference>
<accession>A0AAD5NWP1</accession>
<gene>
    <name evidence="1" type="ORF">LWI28_007292</name>
</gene>
<evidence type="ECO:0000313" key="1">
    <source>
        <dbReference type="EMBL" id="KAI9185448.1"/>
    </source>
</evidence>
<organism evidence="1 2">
    <name type="scientific">Acer negundo</name>
    <name type="common">Box elder</name>
    <dbReference type="NCBI Taxonomy" id="4023"/>
    <lineage>
        <taxon>Eukaryota</taxon>
        <taxon>Viridiplantae</taxon>
        <taxon>Streptophyta</taxon>
        <taxon>Embryophyta</taxon>
        <taxon>Tracheophyta</taxon>
        <taxon>Spermatophyta</taxon>
        <taxon>Magnoliopsida</taxon>
        <taxon>eudicotyledons</taxon>
        <taxon>Gunneridae</taxon>
        <taxon>Pentapetalae</taxon>
        <taxon>rosids</taxon>
        <taxon>malvids</taxon>
        <taxon>Sapindales</taxon>
        <taxon>Sapindaceae</taxon>
        <taxon>Hippocastanoideae</taxon>
        <taxon>Acereae</taxon>
        <taxon>Acer</taxon>
    </lineage>
</organism>
<sequence length="87" mass="9184">MFALIMLEDRRFLDVMYVITNVDAALDVGGGRVGVGSVVRNDSVVPIFAAGVCLIGGADLDKIFPLELGHGLKRHIGESAAQGMLLT</sequence>
<proteinExistence type="predicted"/>
<dbReference type="AlphaFoldDB" id="A0AAD5NWP1"/>